<keyword evidence="6" id="KW-0472">Membrane</keyword>
<dbReference type="AlphaFoldDB" id="A0A2I8EKL2"/>
<dbReference type="RefSeq" id="WP_081920944.1">
    <property type="nucleotide sequence ID" value="NZ_CP026111.1"/>
</dbReference>
<dbReference type="Pfam" id="PF12729">
    <property type="entry name" value="4HB_MCP_1"/>
    <property type="match status" value="1"/>
</dbReference>
<evidence type="ECO:0000256" key="4">
    <source>
        <dbReference type="PROSITE-ProRule" id="PRU00284"/>
    </source>
</evidence>
<evidence type="ECO:0000256" key="6">
    <source>
        <dbReference type="SAM" id="Phobius"/>
    </source>
</evidence>
<dbReference type="InterPro" id="IPR003660">
    <property type="entry name" value="HAMP_dom"/>
</dbReference>
<accession>A0A2I8EKL2</accession>
<evidence type="ECO:0000256" key="2">
    <source>
        <dbReference type="ARBA" id="ARBA00022481"/>
    </source>
</evidence>
<feature type="transmembrane region" description="Helical" evidence="6">
    <location>
        <begin position="61"/>
        <end position="82"/>
    </location>
</feature>
<dbReference type="GO" id="GO:0007165">
    <property type="term" value="P:signal transduction"/>
    <property type="evidence" value="ECO:0007669"/>
    <property type="project" value="UniProtKB-KW"/>
</dbReference>
<dbReference type="Pfam" id="PF00015">
    <property type="entry name" value="MCPsignal"/>
    <property type="match status" value="1"/>
</dbReference>
<dbReference type="PANTHER" id="PTHR43531:SF14">
    <property type="entry name" value="METHYL-ACCEPTING CHEMOTAXIS PROTEIN I-RELATED"/>
    <property type="match status" value="1"/>
</dbReference>
<dbReference type="GO" id="GO:0006935">
    <property type="term" value="P:chemotaxis"/>
    <property type="evidence" value="ECO:0007669"/>
    <property type="project" value="TreeGrafter"/>
</dbReference>
<dbReference type="SUPFAM" id="SSF58104">
    <property type="entry name" value="Methyl-accepting chemotaxis protein (MCP) signaling domain"/>
    <property type="match status" value="1"/>
</dbReference>
<keyword evidence="6" id="KW-1133">Transmembrane helix</keyword>
<gene>
    <name evidence="9" type="ORF">C2L65_09870</name>
</gene>
<evidence type="ECO:0000256" key="3">
    <source>
        <dbReference type="ARBA" id="ARBA00029447"/>
    </source>
</evidence>
<dbReference type="GO" id="GO:0004888">
    <property type="term" value="F:transmembrane signaling receptor activity"/>
    <property type="evidence" value="ECO:0007669"/>
    <property type="project" value="TreeGrafter"/>
</dbReference>
<dbReference type="EMBL" id="CP026111">
    <property type="protein sequence ID" value="AUT59871.1"/>
    <property type="molecule type" value="Genomic_DNA"/>
</dbReference>
<dbReference type="KEGG" id="pter:C2L65_09870"/>
<comment type="similarity">
    <text evidence="3">Belongs to the methyl-accepting chemotaxis (MCP) protein family.</text>
</comment>
<evidence type="ECO:0000313" key="10">
    <source>
        <dbReference type="Proteomes" id="UP000243502"/>
    </source>
</evidence>
<keyword evidence="4" id="KW-0807">Transducer</keyword>
<dbReference type="CDD" id="cd11386">
    <property type="entry name" value="MCP_signal"/>
    <property type="match status" value="1"/>
</dbReference>
<evidence type="ECO:0000259" key="7">
    <source>
        <dbReference type="PROSITE" id="PS50111"/>
    </source>
</evidence>
<feature type="domain" description="Methyl-accepting transducer" evidence="7">
    <location>
        <begin position="319"/>
        <end position="548"/>
    </location>
</feature>
<dbReference type="OrthoDB" id="9035246at2"/>
<dbReference type="Proteomes" id="UP000243502">
    <property type="component" value="Chromosome 1"/>
</dbReference>
<feature type="transmembrane region" description="Helical" evidence="6">
    <location>
        <begin position="239"/>
        <end position="260"/>
    </location>
</feature>
<dbReference type="Pfam" id="PF00672">
    <property type="entry name" value="HAMP"/>
    <property type="match status" value="1"/>
</dbReference>
<dbReference type="GO" id="GO:0005886">
    <property type="term" value="C:plasma membrane"/>
    <property type="evidence" value="ECO:0007669"/>
    <property type="project" value="TreeGrafter"/>
</dbReference>
<sequence length="617" mass="66418">MTHVVRCGSIDMRTRADEDAFRDGSAMRARAVFFFNREARQVSRPSAIIRQNGMTQFFQTIRFRIIAAFAVCTVLLVGNALYGMRAVKTMSDNMQTAYTGNLVPVTQLAMFRIHEIEIRRLLWQTLVTQDKDNLRRVRELQAAMDSCWAQYYSGGISSADEQVIADKIHAQASTFKSMIDQEVAQIEQGDVAGAIEFQRNSVVRVAEALNALIQQDMDLNQAQAKDFTNDSERSSKQMFWIALGMLASSAIVCLGATVYLSKAITRPLNRSVDLANDIADGRLDRPITVDVKGEFGSLLDAMRRMSGQLADTVRRIKTSSDSVTVASREIAAGNMELSSRTEEQAASVEETAATMTELAETVKQNADNARQANSLSANARSMADASNDAVQAMMRTIGNISESSAKIADITTLIEGIAFQTNILALNAAVEAARAGEQGRGFAVVAGEVRSLAQRSSSAAKEIKDLIESSTTLVKDGSRQAEEVGSTMGQVMRAIKQVSDIVGEISAASEEQSQGIGQVSQAISQIDTVTQQNAALVEQSAAAAQALEEQAMQMTGAITVFRLADAPSAAPAVTLPRAVRAPVAAAKHAQAVRRVEPAGKPAAAKETVSADGDWESF</sequence>
<dbReference type="Gene3D" id="1.10.287.950">
    <property type="entry name" value="Methyl-accepting chemotaxis protein"/>
    <property type="match status" value="1"/>
</dbReference>
<evidence type="ECO:0000313" key="9">
    <source>
        <dbReference type="EMBL" id="AUT59871.1"/>
    </source>
</evidence>
<dbReference type="SMART" id="SM00304">
    <property type="entry name" value="HAMP"/>
    <property type="match status" value="1"/>
</dbReference>
<dbReference type="InterPro" id="IPR024478">
    <property type="entry name" value="HlyB_4HB_MCP"/>
</dbReference>
<keyword evidence="2" id="KW-0488">Methylation</keyword>
<dbReference type="PROSITE" id="PS50885">
    <property type="entry name" value="HAMP"/>
    <property type="match status" value="1"/>
</dbReference>
<comment type="subcellular location">
    <subcellularLocation>
        <location evidence="1">Membrane</location>
    </subcellularLocation>
</comment>
<dbReference type="FunFam" id="1.10.287.950:FF:000001">
    <property type="entry name" value="Methyl-accepting chemotaxis sensory transducer"/>
    <property type="match status" value="1"/>
</dbReference>
<dbReference type="PANTHER" id="PTHR43531">
    <property type="entry name" value="PROTEIN ICFG"/>
    <property type="match status" value="1"/>
</dbReference>
<evidence type="ECO:0000259" key="8">
    <source>
        <dbReference type="PROSITE" id="PS50885"/>
    </source>
</evidence>
<protein>
    <submittedName>
        <fullName evidence="9">HAMP domain-containing protein</fullName>
    </submittedName>
</protein>
<dbReference type="InterPro" id="IPR051310">
    <property type="entry name" value="MCP_chemotaxis"/>
</dbReference>
<name>A0A2I8EKL2_9BURK</name>
<keyword evidence="6" id="KW-0812">Transmembrane</keyword>
<organism evidence="9 10">
    <name type="scientific">Paraburkholderia terrae</name>
    <dbReference type="NCBI Taxonomy" id="311230"/>
    <lineage>
        <taxon>Bacteria</taxon>
        <taxon>Pseudomonadati</taxon>
        <taxon>Pseudomonadota</taxon>
        <taxon>Betaproteobacteria</taxon>
        <taxon>Burkholderiales</taxon>
        <taxon>Burkholderiaceae</taxon>
        <taxon>Paraburkholderia</taxon>
    </lineage>
</organism>
<dbReference type="InterPro" id="IPR004089">
    <property type="entry name" value="MCPsignal_dom"/>
</dbReference>
<dbReference type="PROSITE" id="PS50111">
    <property type="entry name" value="CHEMOTAXIS_TRANSDUC_2"/>
    <property type="match status" value="1"/>
</dbReference>
<dbReference type="CDD" id="cd06225">
    <property type="entry name" value="HAMP"/>
    <property type="match status" value="1"/>
</dbReference>
<reference evidence="9 10" key="1">
    <citation type="submission" date="2018-01" db="EMBL/GenBank/DDBJ databases">
        <title>Species boundaries and ecological features among Paraburkholderia terrae DSMZ17804T, P. hospita DSMZ17164T and P. caribensis DSMZ13236T.</title>
        <authorList>
            <person name="Pratama A.A."/>
        </authorList>
    </citation>
    <scope>NUCLEOTIDE SEQUENCE [LARGE SCALE GENOMIC DNA]</scope>
    <source>
        <strain evidence="9 10">DSM 17804</strain>
    </source>
</reference>
<dbReference type="SMART" id="SM00283">
    <property type="entry name" value="MA"/>
    <property type="match status" value="1"/>
</dbReference>
<feature type="domain" description="HAMP" evidence="8">
    <location>
        <begin position="262"/>
        <end position="314"/>
    </location>
</feature>
<feature type="region of interest" description="Disordered" evidence="5">
    <location>
        <begin position="592"/>
        <end position="617"/>
    </location>
</feature>
<evidence type="ECO:0000256" key="1">
    <source>
        <dbReference type="ARBA" id="ARBA00004370"/>
    </source>
</evidence>
<evidence type="ECO:0000256" key="5">
    <source>
        <dbReference type="SAM" id="MobiDB-lite"/>
    </source>
</evidence>
<proteinExistence type="inferred from homology"/>